<evidence type="ECO:0000313" key="3">
    <source>
        <dbReference type="Proteomes" id="UP000291949"/>
    </source>
</evidence>
<dbReference type="PANTHER" id="PTHR11092:SF0">
    <property type="entry name" value="EPIMERASE FAMILY PROTEIN SDR39U1"/>
    <property type="match status" value="1"/>
</dbReference>
<reference evidence="2 3" key="1">
    <citation type="journal article" date="2019" name="Sci. Transl. Med.">
        <title>Quorum sensing between bacterial species on the skin protects against epidermal injury in atopic dermatitis.</title>
        <authorList>
            <person name="Williams M.R."/>
        </authorList>
    </citation>
    <scope>NUCLEOTIDE SEQUENCE [LARGE SCALE GENOMIC DNA]</scope>
    <source>
        <strain evidence="2 3">H8</strain>
    </source>
</reference>
<accession>A0A7Z7YSQ8</accession>
<protein>
    <submittedName>
        <fullName evidence="2">DUF1731 domain-containing protein</fullName>
    </submittedName>
</protein>
<dbReference type="Proteomes" id="UP000291949">
    <property type="component" value="Unassembled WGS sequence"/>
</dbReference>
<feature type="domain" description="DUF1731" evidence="1">
    <location>
        <begin position="1"/>
        <end position="47"/>
    </location>
</feature>
<dbReference type="EMBL" id="SCHC01000321">
    <property type="protein sequence ID" value="TBW73184.1"/>
    <property type="molecule type" value="Genomic_DNA"/>
</dbReference>
<gene>
    <name evidence="2" type="ORF">EQ811_14190</name>
</gene>
<feature type="non-terminal residue" evidence="2">
    <location>
        <position position="1"/>
    </location>
</feature>
<dbReference type="RefSeq" id="WP_154812307.1">
    <property type="nucleotide sequence ID" value="NZ_SCHC01000321.1"/>
</dbReference>
<comment type="caution">
    <text evidence="2">The sequence shown here is derived from an EMBL/GenBank/DDBJ whole genome shotgun (WGS) entry which is preliminary data.</text>
</comment>
<organism evidence="2 3">
    <name type="scientific">Staphylococcus capitis</name>
    <dbReference type="NCBI Taxonomy" id="29388"/>
    <lineage>
        <taxon>Bacteria</taxon>
        <taxon>Bacillati</taxon>
        <taxon>Bacillota</taxon>
        <taxon>Bacilli</taxon>
        <taxon>Bacillales</taxon>
        <taxon>Staphylococcaceae</taxon>
        <taxon>Staphylococcus</taxon>
    </lineage>
</organism>
<proteinExistence type="predicted"/>
<dbReference type="InterPro" id="IPR013549">
    <property type="entry name" value="DUF1731"/>
</dbReference>
<name>A0A7Z7YSQ8_STACP</name>
<dbReference type="Pfam" id="PF08338">
    <property type="entry name" value="DUF1731"/>
    <property type="match status" value="1"/>
</dbReference>
<evidence type="ECO:0000313" key="2">
    <source>
        <dbReference type="EMBL" id="TBW73184.1"/>
    </source>
</evidence>
<dbReference type="PANTHER" id="PTHR11092">
    <property type="entry name" value="SUGAR NUCLEOTIDE EPIMERASE RELATED"/>
    <property type="match status" value="1"/>
</dbReference>
<dbReference type="AlphaFoldDB" id="A0A7Z7YSQ8"/>
<evidence type="ECO:0000259" key="1">
    <source>
        <dbReference type="Pfam" id="PF08338"/>
    </source>
</evidence>
<sequence length="50" mass="5604">VPSLIMRAVLGEMSTVVLDTQKVLPNKLEALGFNFRYNNLKVALEDVINE</sequence>
<dbReference type="Gene3D" id="3.40.50.720">
    <property type="entry name" value="NAD(P)-binding Rossmann-like Domain"/>
    <property type="match status" value="1"/>
</dbReference>